<feature type="compositionally biased region" description="Polar residues" evidence="1">
    <location>
        <begin position="641"/>
        <end position="660"/>
    </location>
</feature>
<dbReference type="GO" id="GO:0003676">
    <property type="term" value="F:nucleic acid binding"/>
    <property type="evidence" value="ECO:0007669"/>
    <property type="project" value="InterPro"/>
</dbReference>
<feature type="region of interest" description="Disordered" evidence="1">
    <location>
        <begin position="1462"/>
        <end position="1512"/>
    </location>
</feature>
<evidence type="ECO:0000256" key="1">
    <source>
        <dbReference type="SAM" id="MobiDB-lite"/>
    </source>
</evidence>
<feature type="compositionally biased region" description="Basic residues" evidence="1">
    <location>
        <begin position="1480"/>
        <end position="1490"/>
    </location>
</feature>
<dbReference type="InterPro" id="IPR012337">
    <property type="entry name" value="RNaseH-like_sf"/>
</dbReference>
<dbReference type="InterPro" id="IPR001584">
    <property type="entry name" value="Integrase_cat-core"/>
</dbReference>
<name>A0A085MVT8_9BILA</name>
<dbReference type="Pfam" id="PF23088">
    <property type="entry name" value="DUF7047"/>
    <property type="match status" value="2"/>
</dbReference>
<feature type="compositionally biased region" description="Low complexity" evidence="1">
    <location>
        <begin position="1492"/>
        <end position="1506"/>
    </location>
</feature>
<feature type="region of interest" description="Disordered" evidence="1">
    <location>
        <begin position="748"/>
        <end position="769"/>
    </location>
</feature>
<dbReference type="GO" id="GO:0015074">
    <property type="term" value="P:DNA integration"/>
    <property type="evidence" value="ECO:0007669"/>
    <property type="project" value="InterPro"/>
</dbReference>
<dbReference type="Pfam" id="PF00665">
    <property type="entry name" value="rve"/>
    <property type="match status" value="1"/>
</dbReference>
<dbReference type="PROSITE" id="PS50994">
    <property type="entry name" value="INTEGRASE"/>
    <property type="match status" value="2"/>
</dbReference>
<feature type="domain" description="Integrase catalytic" evidence="2">
    <location>
        <begin position="1200"/>
        <end position="1310"/>
    </location>
</feature>
<evidence type="ECO:0000259" key="2">
    <source>
        <dbReference type="PROSITE" id="PS50994"/>
    </source>
</evidence>
<dbReference type="InterPro" id="IPR043502">
    <property type="entry name" value="DNA/RNA_pol_sf"/>
</dbReference>
<dbReference type="PANTHER" id="PTHR37984">
    <property type="entry name" value="PROTEIN CBG26694"/>
    <property type="match status" value="1"/>
</dbReference>
<dbReference type="PANTHER" id="PTHR37984:SF5">
    <property type="entry name" value="PROTEIN NYNRIN-LIKE"/>
    <property type="match status" value="1"/>
</dbReference>
<dbReference type="Gene3D" id="3.30.420.10">
    <property type="entry name" value="Ribonuclease H-like superfamily/Ribonuclease H"/>
    <property type="match status" value="4"/>
</dbReference>
<dbReference type="InterPro" id="IPR050951">
    <property type="entry name" value="Retrovirus_Pol_polyprotein"/>
</dbReference>
<dbReference type="EMBL" id="KL367626">
    <property type="protein sequence ID" value="KFD61334.1"/>
    <property type="molecule type" value="Genomic_DNA"/>
</dbReference>
<dbReference type="Gene3D" id="1.10.340.70">
    <property type="match status" value="2"/>
</dbReference>
<dbReference type="Proteomes" id="UP000030758">
    <property type="component" value="Unassembled WGS sequence"/>
</dbReference>
<gene>
    <name evidence="3" type="ORF">M514_12440</name>
</gene>
<dbReference type="GO" id="GO:0042575">
    <property type="term" value="C:DNA polymerase complex"/>
    <property type="evidence" value="ECO:0007669"/>
    <property type="project" value="UniProtKB-ARBA"/>
</dbReference>
<reference evidence="3" key="1">
    <citation type="journal article" date="2014" name="Nat. Genet.">
        <title>Genome and transcriptome of the porcine whipworm Trichuris suis.</title>
        <authorList>
            <person name="Jex A.R."/>
            <person name="Nejsum P."/>
            <person name="Schwarz E.M."/>
            <person name="Hu L."/>
            <person name="Young N.D."/>
            <person name="Hall R.S."/>
            <person name="Korhonen P.K."/>
            <person name="Liao S."/>
            <person name="Thamsborg S."/>
            <person name="Xia J."/>
            <person name="Xu P."/>
            <person name="Wang S."/>
            <person name="Scheerlinck J.P."/>
            <person name="Hofmann A."/>
            <person name="Sternberg P.W."/>
            <person name="Wang J."/>
            <person name="Gasser R.B."/>
        </authorList>
    </citation>
    <scope>NUCLEOTIDE SEQUENCE [LARGE SCALE GENOMIC DNA]</scope>
    <source>
        <strain evidence="3">DCEP-RM93F</strain>
    </source>
</reference>
<accession>A0A085MVT8</accession>
<sequence>MKAIVDKVLSFSSDVCTGTSAYLDDILVDESVVSAQAVSTHLAQYGLESKAAEHVREGARVLGLQVWGQRNTLQWKRGSENNVPPTQLTRRSVFYCGELVRHYPVCGWLQVATAFIKREANRVSSRWDEPIHDDRIQEHLDEVAREVSKNDPVRGRWDVSGSAARVWEDASALALGVALEVDNSVIEDAVWLRPNDARHINMAELDAVIKGLNLAIAWRMRTIELMTDSAAVHRWLSDGLSGKARLRTKAANEMLIRRRIETVLALVREYQLTMTVRLVRSMENKADRLTRVPRRWLVNKEPVQEAAGAVVSDSSFERLIAEVHHAAGHPGVRRTLYFARRRDPRIAKREVSRVVSNCDVCQSIDPAPTKWKHGRLEVPKVWQRVGVDVTHCGKELYLTLIDCGPSRFCIWRRPSQSSSTEIARHLESVFYERGGPEEMLTDNDTAFRSNEDARLAERWGTRLRFRCAYAASGNGITERCHRTIKVIARRTGCTVQEAVYRYNLMPRDDCSAARAPANAIYRYTVRDREESSIHRTRQSTRCPYAVGESVWIRPHANRCDTRYDSGFVTRVISDQAVEVDGMPRHVRDIRRRTGTPGQSLRPVFDTSGHGVNELHVARYEDEPETISRSSAAEPQPAEQLVTDNGVSQAGTAPRRSTPTAQRRRCPLSDCSSRGSSPSSRGEMVAGDRDVQETLLTANGTRIITDVPAHGMMEHPEEADETGPVECVIVAGVQFLSRGETPDQDCAQMISQDEGGRGDSSNDGSSTIRPGSDRYCLTRLGFGLNVAPAIMKAIVDKVLSFSSDVRTGTSAYLDDILIDESVVSAQAVSTHLAQYGLESKAAEHVREGARVLGLQVWGQRNTLQWKRGSENNVPPTQLTRRSVFYCGELVRHYPVCGWLQVATAFIKREANRVSSRWDEPIHDDRIQEHLDEVAREVSKNDPVRGRWDVSGSAARVWVDASALALGIALEVDNSVIEDGVWLRPNDGRHINMAELDAVIKGLSLAIVWRMRTIELMTDSAAVHRWLSDGLSGKARLRTKAANEMLIRRRIETVLALVREYQLTMTVRLVRSMENKADRLTRVPRRWLVNKERSGEAAGAVVSDSSFERLIAEVHHAAGHPGDLIYKEPVQEAAGAVVSDSSFERLIAEVHHAAGHPGVRRTLYFARRRDPRIAKREVSRVVSNCDVCQSIDPAPTKWKHGRLEVPKVWQRVGVDVTHCGKELYLTLIDCGPSRFCIWRRPSQSSSTEIARHLESVFYERGGPEEMLTDNDTAFRSNEVARLAERWGTRLRFRCAYAASGNGITERCHRTIKVIARRTGCTVQEAVYRYNLMPRDDCSAARAPANAIYRYTVRDREESSIHRTRQSTRCPYAVGESVWIRPHANRCDTRYDSGFVTRVISDQAVEVDGMPRHVRDIRRRTGTPGQSLRPVFDTSGHGVNELHVARYEDEPETIRFSVAAEPQPAEQLVTDNGVSQAGTAPRRSTRRRQRRRCPLSDCSSRGSSPSSRGEMVAGDRDVQETLLTANGTRIITDVPAHGMMEHPEEADVRCSGRIQNRSRINGD</sequence>
<feature type="compositionally biased region" description="Polar residues" evidence="1">
    <location>
        <begin position="1466"/>
        <end position="1475"/>
    </location>
</feature>
<evidence type="ECO:0000313" key="3">
    <source>
        <dbReference type="EMBL" id="KFD61334.1"/>
    </source>
</evidence>
<dbReference type="InterPro" id="IPR036397">
    <property type="entry name" value="RNaseH_sf"/>
</dbReference>
<feature type="compositionally biased region" description="Low complexity" evidence="1">
    <location>
        <begin position="667"/>
        <end position="681"/>
    </location>
</feature>
<feature type="domain" description="Integrase catalytic" evidence="2">
    <location>
        <begin position="375"/>
        <end position="485"/>
    </location>
</feature>
<dbReference type="SUPFAM" id="SSF56672">
    <property type="entry name" value="DNA/RNA polymerases"/>
    <property type="match status" value="1"/>
</dbReference>
<protein>
    <recommendedName>
        <fullName evidence="2">Integrase catalytic domain-containing protein</fullName>
    </recommendedName>
</protein>
<dbReference type="SUPFAM" id="SSF53098">
    <property type="entry name" value="Ribonuclease H-like"/>
    <property type="match status" value="3"/>
</dbReference>
<organism evidence="3">
    <name type="scientific">Trichuris suis</name>
    <name type="common">pig whipworm</name>
    <dbReference type="NCBI Taxonomy" id="68888"/>
    <lineage>
        <taxon>Eukaryota</taxon>
        <taxon>Metazoa</taxon>
        <taxon>Ecdysozoa</taxon>
        <taxon>Nematoda</taxon>
        <taxon>Enoplea</taxon>
        <taxon>Dorylaimia</taxon>
        <taxon>Trichinellida</taxon>
        <taxon>Trichuridae</taxon>
        <taxon>Trichuris</taxon>
    </lineage>
</organism>
<proteinExistence type="predicted"/>
<dbReference type="InterPro" id="IPR055475">
    <property type="entry name" value="DUF7047"/>
</dbReference>
<feature type="region of interest" description="Disordered" evidence="1">
    <location>
        <begin position="583"/>
        <end position="687"/>
    </location>
</feature>